<proteinExistence type="predicted"/>
<accession>A0A2T7NVV6</accession>
<sequence>MTTRAKLAFFHLLTSLPAFYTMSLDANVTAGQAVSSSLEPSVGGLEMRKLRHIEAELEVLRRTVTELKAGGQCGSQSPHGDLLKELMSEIQGLRSQFQALQMRRELSALRSDMLQAKSLLADAGSRLDDLPGEDASKQGSDLAGRTVEAGVVQNIPSILSSGIIGGSSHDQTGAAANALCLPLEPVLVNNPGTPHVTLILGAELEVTPLAQHDLDPLCAVCRTSRPTVVMVPAANACQLGWTLEYSGYLMAGHNTHPGATQFICIDKEQQTRMASDKNENGRLFYYSTGSCGSLPCPPYQAGKVFPCVVCSK</sequence>
<evidence type="ECO:0000256" key="2">
    <source>
        <dbReference type="SAM" id="SignalP"/>
    </source>
</evidence>
<feature type="chain" id="PRO_5015694273" evidence="2">
    <location>
        <begin position="24"/>
        <end position="312"/>
    </location>
</feature>
<dbReference type="PANTHER" id="PTHR24024:SF18">
    <property type="entry name" value="SHORT-CHAIN COLLAGEN C4-LIKE"/>
    <property type="match status" value="1"/>
</dbReference>
<dbReference type="OrthoDB" id="6086925at2759"/>
<dbReference type="InterPro" id="IPR051077">
    <property type="entry name" value="Ca-dependent_lectin"/>
</dbReference>
<evidence type="ECO:0000313" key="3">
    <source>
        <dbReference type="EMBL" id="PVD25299.1"/>
    </source>
</evidence>
<organism evidence="3 4">
    <name type="scientific">Pomacea canaliculata</name>
    <name type="common">Golden apple snail</name>
    <dbReference type="NCBI Taxonomy" id="400727"/>
    <lineage>
        <taxon>Eukaryota</taxon>
        <taxon>Metazoa</taxon>
        <taxon>Spiralia</taxon>
        <taxon>Lophotrochozoa</taxon>
        <taxon>Mollusca</taxon>
        <taxon>Gastropoda</taxon>
        <taxon>Caenogastropoda</taxon>
        <taxon>Architaenioglossa</taxon>
        <taxon>Ampullarioidea</taxon>
        <taxon>Ampullariidae</taxon>
        <taxon>Pomacea</taxon>
    </lineage>
</organism>
<dbReference type="AlphaFoldDB" id="A0A2T7NVV6"/>
<feature type="signal peptide" evidence="2">
    <location>
        <begin position="1"/>
        <end position="23"/>
    </location>
</feature>
<evidence type="ECO:0000256" key="1">
    <source>
        <dbReference type="SAM" id="Coils"/>
    </source>
</evidence>
<dbReference type="Proteomes" id="UP000245119">
    <property type="component" value="Linkage Group LG9"/>
</dbReference>
<dbReference type="EMBL" id="PZQS01000009">
    <property type="protein sequence ID" value="PVD25299.1"/>
    <property type="molecule type" value="Genomic_DNA"/>
</dbReference>
<comment type="caution">
    <text evidence="3">The sequence shown here is derived from an EMBL/GenBank/DDBJ whole genome shotgun (WGS) entry which is preliminary data.</text>
</comment>
<evidence type="ECO:0000313" key="4">
    <source>
        <dbReference type="Proteomes" id="UP000245119"/>
    </source>
</evidence>
<keyword evidence="1" id="KW-0175">Coiled coil</keyword>
<protein>
    <submittedName>
        <fullName evidence="3">Uncharacterized protein</fullName>
    </submittedName>
</protein>
<keyword evidence="4" id="KW-1185">Reference proteome</keyword>
<keyword evidence="2" id="KW-0732">Signal</keyword>
<reference evidence="3 4" key="1">
    <citation type="submission" date="2018-04" db="EMBL/GenBank/DDBJ databases">
        <title>The genome of golden apple snail Pomacea canaliculata provides insight into stress tolerance and invasive adaptation.</title>
        <authorList>
            <person name="Liu C."/>
            <person name="Liu B."/>
            <person name="Ren Y."/>
            <person name="Zhang Y."/>
            <person name="Wang H."/>
            <person name="Li S."/>
            <person name="Jiang F."/>
            <person name="Yin L."/>
            <person name="Zhang G."/>
            <person name="Qian W."/>
            <person name="Fan W."/>
        </authorList>
    </citation>
    <scope>NUCLEOTIDE SEQUENCE [LARGE SCALE GENOMIC DNA]</scope>
    <source>
        <strain evidence="3">SZHN2017</strain>
        <tissue evidence="3">Muscle</tissue>
    </source>
</reference>
<dbReference type="PANTHER" id="PTHR24024">
    <property type="entry name" value="PULMONARY SURFACTANT-ASSOCIATED PROTEIN A"/>
    <property type="match status" value="1"/>
</dbReference>
<gene>
    <name evidence="3" type="ORF">C0Q70_15799</name>
</gene>
<name>A0A2T7NVV6_POMCA</name>
<feature type="coiled-coil region" evidence="1">
    <location>
        <begin position="50"/>
        <end position="103"/>
    </location>
</feature>
<dbReference type="GO" id="GO:0005615">
    <property type="term" value="C:extracellular space"/>
    <property type="evidence" value="ECO:0007669"/>
    <property type="project" value="TreeGrafter"/>
</dbReference>